<reference evidence="1 2" key="1">
    <citation type="submission" date="2016-07" db="EMBL/GenBank/DDBJ databases">
        <title>Pervasive Adenine N6-methylation of Active Genes in Fungi.</title>
        <authorList>
            <consortium name="DOE Joint Genome Institute"/>
            <person name="Mondo S.J."/>
            <person name="Dannebaum R.O."/>
            <person name="Kuo R.C."/>
            <person name="Labutti K."/>
            <person name="Haridas S."/>
            <person name="Kuo A."/>
            <person name="Salamov A."/>
            <person name="Ahrendt S.R."/>
            <person name="Lipzen A."/>
            <person name="Sullivan W."/>
            <person name="Andreopoulos W.B."/>
            <person name="Clum A."/>
            <person name="Lindquist E."/>
            <person name="Daum C."/>
            <person name="Ramamoorthy G.K."/>
            <person name="Gryganskyi A."/>
            <person name="Culley D."/>
            <person name="Magnuson J.K."/>
            <person name="James T.Y."/>
            <person name="O'Malley M.A."/>
            <person name="Stajich J.E."/>
            <person name="Spatafora J.W."/>
            <person name="Visel A."/>
            <person name="Grigoriev I.V."/>
        </authorList>
    </citation>
    <scope>NUCLEOTIDE SEQUENCE [LARGE SCALE GENOMIC DNA]</scope>
    <source>
        <strain evidence="1 2">NRRL 3116</strain>
    </source>
</reference>
<dbReference type="GeneID" id="33571237"/>
<dbReference type="AlphaFoldDB" id="A0A1Y2H113"/>
<dbReference type="EMBL" id="MCFF01000002">
    <property type="protein sequence ID" value="ORZ28247.1"/>
    <property type="molecule type" value="Genomic_DNA"/>
</dbReference>
<evidence type="ECO:0000313" key="1">
    <source>
        <dbReference type="EMBL" id="ORZ28247.1"/>
    </source>
</evidence>
<sequence length="91" mass="10139">MKTLALLSIMFIKPINEHFHFNPPVSISAISRAIRQQADYTLKLLSYQPEDYNSEERIAARVQWTSGSAMGGADLSEAVFIGEGFQLVSYA</sequence>
<gene>
    <name evidence="1" type="ORF">BCR41DRAFT_406410</name>
</gene>
<name>A0A1Y2H113_9FUNG</name>
<dbReference type="OrthoDB" id="2335953at2759"/>
<accession>A0A1Y2H113</accession>
<organism evidence="1 2">
    <name type="scientific">Lobosporangium transversale</name>
    <dbReference type="NCBI Taxonomy" id="64571"/>
    <lineage>
        <taxon>Eukaryota</taxon>
        <taxon>Fungi</taxon>
        <taxon>Fungi incertae sedis</taxon>
        <taxon>Mucoromycota</taxon>
        <taxon>Mortierellomycotina</taxon>
        <taxon>Mortierellomycetes</taxon>
        <taxon>Mortierellales</taxon>
        <taxon>Mortierellaceae</taxon>
        <taxon>Lobosporangium</taxon>
    </lineage>
</organism>
<protein>
    <submittedName>
        <fullName evidence="1">Uncharacterized protein</fullName>
    </submittedName>
</protein>
<dbReference type="RefSeq" id="XP_021885932.1">
    <property type="nucleotide sequence ID" value="XM_022029394.1"/>
</dbReference>
<evidence type="ECO:0000313" key="2">
    <source>
        <dbReference type="Proteomes" id="UP000193648"/>
    </source>
</evidence>
<proteinExistence type="predicted"/>
<dbReference type="InParanoid" id="A0A1Y2H113"/>
<comment type="caution">
    <text evidence="1">The sequence shown here is derived from an EMBL/GenBank/DDBJ whole genome shotgun (WGS) entry which is preliminary data.</text>
</comment>
<dbReference type="Proteomes" id="UP000193648">
    <property type="component" value="Unassembled WGS sequence"/>
</dbReference>
<keyword evidence="2" id="KW-1185">Reference proteome</keyword>